<protein>
    <submittedName>
        <fullName evidence="1">Uncharacterized protein</fullName>
    </submittedName>
</protein>
<organism evidence="1">
    <name type="scientific">Siphoviridae sp. ctqBH20</name>
    <dbReference type="NCBI Taxonomy" id="2825680"/>
    <lineage>
        <taxon>Viruses</taxon>
        <taxon>Duplodnaviria</taxon>
        <taxon>Heunggongvirae</taxon>
        <taxon>Uroviricota</taxon>
        <taxon>Caudoviricetes</taxon>
    </lineage>
</organism>
<reference evidence="1" key="1">
    <citation type="journal article" date="2021" name="Proc. Natl. Acad. Sci. U.S.A.">
        <title>A Catalog of Tens of Thousands of Viruses from Human Metagenomes Reveals Hidden Associations with Chronic Diseases.</title>
        <authorList>
            <person name="Tisza M.J."/>
            <person name="Buck C.B."/>
        </authorList>
    </citation>
    <scope>NUCLEOTIDE SEQUENCE</scope>
    <source>
        <strain evidence="1">CtqBH20</strain>
    </source>
</reference>
<evidence type="ECO:0000313" key="1">
    <source>
        <dbReference type="EMBL" id="DAE16515.1"/>
    </source>
</evidence>
<sequence length="33" mass="4033">MLPTKMHVYRDKKCVCHFYTQEVISYIKPSVTW</sequence>
<accession>A0A8S5QCD1</accession>
<proteinExistence type="predicted"/>
<name>A0A8S5QCD1_9CAUD</name>
<dbReference type="EMBL" id="BK015626">
    <property type="protein sequence ID" value="DAE16515.1"/>
    <property type="molecule type" value="Genomic_DNA"/>
</dbReference>